<evidence type="ECO:0000256" key="1">
    <source>
        <dbReference type="SAM" id="Phobius"/>
    </source>
</evidence>
<gene>
    <name evidence="2" type="ordered locus">Deipe_3640</name>
</gene>
<keyword evidence="1" id="KW-0472">Membrane</keyword>
<feature type="transmembrane region" description="Helical" evidence="1">
    <location>
        <begin position="75"/>
        <end position="94"/>
    </location>
</feature>
<evidence type="ECO:0000313" key="3">
    <source>
        <dbReference type="Proteomes" id="UP000010467"/>
    </source>
</evidence>
<dbReference type="AlphaFoldDB" id="L0A5C1"/>
<dbReference type="HOGENOM" id="CLU_1025726_0_0_0"/>
<dbReference type="RefSeq" id="WP_015237362.1">
    <property type="nucleotide sequence ID" value="NC_019793.1"/>
</dbReference>
<dbReference type="PATRIC" id="fig|937777.3.peg.3652"/>
<organism evidence="2 3">
    <name type="scientific">Deinococcus peraridilitoris (strain DSM 19664 / LMG 22246 / CIP 109416 / KR-200)</name>
    <dbReference type="NCBI Taxonomy" id="937777"/>
    <lineage>
        <taxon>Bacteria</taxon>
        <taxon>Thermotogati</taxon>
        <taxon>Deinococcota</taxon>
        <taxon>Deinococci</taxon>
        <taxon>Deinococcales</taxon>
        <taxon>Deinococcaceae</taxon>
        <taxon>Deinococcus</taxon>
    </lineage>
</organism>
<dbReference type="KEGG" id="dpd:Deipe_3640"/>
<name>L0A5C1_DEIPD</name>
<sequence>MTRPAPRSRPSWANYVMDVVFTLIVPLACLRPVLPFTDQGLGMLVGPVAAYLTASLVPVTYLLLSVLLARRVNTVTTLAAASALMSGALAFWPLSGVAFAIKDSSGSLFLLMVTSGSLWLRRPLFTSILQVALLPGTPRQEMQLRTLLATPGMYDATRRATVALQLKALLVASTNIIVKSAMVSAPFGTQTFNSQLASATAVMIPLAYLASAAGYGLALWFIRRGFTRLLGRTVPMWGEGFWKALPPN</sequence>
<dbReference type="EMBL" id="CP003382">
    <property type="protein sequence ID" value="AFZ69066.1"/>
    <property type="molecule type" value="Genomic_DNA"/>
</dbReference>
<dbReference type="OrthoDB" id="62600at2"/>
<evidence type="ECO:0000313" key="2">
    <source>
        <dbReference type="EMBL" id="AFZ69066.1"/>
    </source>
</evidence>
<reference evidence="3" key="1">
    <citation type="submission" date="2012-03" db="EMBL/GenBank/DDBJ databases">
        <title>Complete sequence of chromosome of Deinococcus peraridilitoris DSM 19664.</title>
        <authorList>
            <person name="Lucas S."/>
            <person name="Copeland A."/>
            <person name="Lapidus A."/>
            <person name="Glavina del Rio T."/>
            <person name="Dalin E."/>
            <person name="Tice H."/>
            <person name="Bruce D."/>
            <person name="Goodwin L."/>
            <person name="Pitluck S."/>
            <person name="Peters L."/>
            <person name="Mikhailova N."/>
            <person name="Lu M."/>
            <person name="Kyrpides N."/>
            <person name="Mavromatis K."/>
            <person name="Ivanova N."/>
            <person name="Brettin T."/>
            <person name="Detter J.C."/>
            <person name="Han C."/>
            <person name="Larimer F."/>
            <person name="Land M."/>
            <person name="Hauser L."/>
            <person name="Markowitz V."/>
            <person name="Cheng J.-F."/>
            <person name="Hugenholtz P."/>
            <person name="Woyke T."/>
            <person name="Wu D."/>
            <person name="Pukall R."/>
            <person name="Steenblock K."/>
            <person name="Brambilla E."/>
            <person name="Klenk H.-P."/>
            <person name="Eisen J.A."/>
        </authorList>
    </citation>
    <scope>NUCLEOTIDE SEQUENCE [LARGE SCALE GENOMIC DNA]</scope>
    <source>
        <strain evidence="3">DSM 19664 / LMG 22246 / CIP 109416 / KR-200</strain>
    </source>
</reference>
<keyword evidence="1" id="KW-0812">Transmembrane</keyword>
<feature type="transmembrane region" description="Helical" evidence="1">
    <location>
        <begin position="12"/>
        <end position="34"/>
    </location>
</feature>
<dbReference type="Proteomes" id="UP000010467">
    <property type="component" value="Chromosome"/>
</dbReference>
<protein>
    <submittedName>
        <fullName evidence="2">Uncharacterized protein</fullName>
    </submittedName>
</protein>
<accession>L0A5C1</accession>
<feature type="transmembrane region" description="Helical" evidence="1">
    <location>
        <begin position="40"/>
        <end position="63"/>
    </location>
</feature>
<proteinExistence type="predicted"/>
<keyword evidence="1" id="KW-1133">Transmembrane helix</keyword>
<keyword evidence="3" id="KW-1185">Reference proteome</keyword>
<dbReference type="NCBIfam" id="NF041646">
    <property type="entry name" value="VC0807_fam"/>
    <property type="match status" value="1"/>
</dbReference>
<feature type="transmembrane region" description="Helical" evidence="1">
    <location>
        <begin position="199"/>
        <end position="222"/>
    </location>
</feature>